<name>A0A4V2WMS9_9BACT</name>
<sequence length="152" mass="16521">MALEQQIMDQMKEAMKSKNEPALRALRAIKAEIIKAKTEPGAGGVLPEDKEVALLQRMVKQRRDAHEIFAQQARADLAQKEQEEIDVIATFLPQQLSEEELKTELRAIIAQVGATSPADMGKVMGVASKQLAGRAEGKAISAAVKELLAAHP</sequence>
<protein>
    <submittedName>
        <fullName evidence="1">GatB/YqeY domain-containing protein</fullName>
    </submittedName>
</protein>
<gene>
    <name evidence="1" type="ORF">E0486_08200</name>
</gene>
<dbReference type="Gene3D" id="1.10.1510.10">
    <property type="entry name" value="Uncharacterised protein YqeY/AIM41 PF09424, N-terminal domain"/>
    <property type="match status" value="1"/>
</dbReference>
<dbReference type="Gene3D" id="1.10.10.410">
    <property type="match status" value="1"/>
</dbReference>
<dbReference type="OrthoDB" id="9788127at2"/>
<dbReference type="GO" id="GO:0016884">
    <property type="term" value="F:carbon-nitrogen ligase activity, with glutamine as amido-N-donor"/>
    <property type="evidence" value="ECO:0007669"/>
    <property type="project" value="InterPro"/>
</dbReference>
<dbReference type="PANTHER" id="PTHR28055:SF1">
    <property type="entry name" value="ALTERED INHERITANCE OF MITOCHONDRIA PROTEIN 41, MITOCHONDRIAL"/>
    <property type="match status" value="1"/>
</dbReference>
<dbReference type="SUPFAM" id="SSF89095">
    <property type="entry name" value="GatB/YqeY motif"/>
    <property type="match status" value="1"/>
</dbReference>
<dbReference type="PANTHER" id="PTHR28055">
    <property type="entry name" value="ALTERED INHERITANCE OF MITOCHONDRIA PROTEIN 41, MITOCHONDRIAL"/>
    <property type="match status" value="1"/>
</dbReference>
<organism evidence="1 2">
    <name type="scientific">Flaviaesturariibacter aridisoli</name>
    <dbReference type="NCBI Taxonomy" id="2545761"/>
    <lineage>
        <taxon>Bacteria</taxon>
        <taxon>Pseudomonadati</taxon>
        <taxon>Bacteroidota</taxon>
        <taxon>Chitinophagia</taxon>
        <taxon>Chitinophagales</taxon>
        <taxon>Chitinophagaceae</taxon>
        <taxon>Flaviaestuariibacter</taxon>
    </lineage>
</organism>
<reference evidence="1 2" key="1">
    <citation type="submission" date="2019-03" db="EMBL/GenBank/DDBJ databases">
        <authorList>
            <person name="Kim M.K.M."/>
        </authorList>
    </citation>
    <scope>NUCLEOTIDE SEQUENCE [LARGE SCALE GENOMIC DNA]</scope>
    <source>
        <strain evidence="1 2">17J68-15</strain>
    </source>
</reference>
<evidence type="ECO:0000313" key="2">
    <source>
        <dbReference type="Proteomes" id="UP000295164"/>
    </source>
</evidence>
<dbReference type="InterPro" id="IPR023168">
    <property type="entry name" value="GatB_Yqey_C_2"/>
</dbReference>
<comment type="caution">
    <text evidence="1">The sequence shown here is derived from an EMBL/GenBank/DDBJ whole genome shotgun (WGS) entry which is preliminary data.</text>
</comment>
<dbReference type="EMBL" id="SKFH01000010">
    <property type="protein sequence ID" value="TCZ72752.1"/>
    <property type="molecule type" value="Genomic_DNA"/>
</dbReference>
<evidence type="ECO:0000313" key="1">
    <source>
        <dbReference type="EMBL" id="TCZ72752.1"/>
    </source>
</evidence>
<dbReference type="InterPro" id="IPR003789">
    <property type="entry name" value="Asn/Gln_tRNA_amidoTrase-B-like"/>
</dbReference>
<dbReference type="RefSeq" id="WP_131851675.1">
    <property type="nucleotide sequence ID" value="NZ_SKFH01000010.1"/>
</dbReference>
<dbReference type="AlphaFoldDB" id="A0A4V2WMS9"/>
<keyword evidence="2" id="KW-1185">Reference proteome</keyword>
<proteinExistence type="predicted"/>
<dbReference type="Pfam" id="PF09424">
    <property type="entry name" value="YqeY"/>
    <property type="match status" value="1"/>
</dbReference>
<accession>A0A4V2WMS9</accession>
<dbReference type="InterPro" id="IPR042184">
    <property type="entry name" value="YqeY/Aim41_N"/>
</dbReference>
<dbReference type="Proteomes" id="UP000295164">
    <property type="component" value="Unassembled WGS sequence"/>
</dbReference>
<dbReference type="InterPro" id="IPR019004">
    <property type="entry name" value="YqeY/Aim41"/>
</dbReference>